<gene>
    <name evidence="1" type="ORF">Val02_17520</name>
</gene>
<evidence type="ECO:0008006" key="3">
    <source>
        <dbReference type="Google" id="ProtNLM"/>
    </source>
</evidence>
<keyword evidence="2" id="KW-1185">Reference proteome</keyword>
<evidence type="ECO:0000313" key="2">
    <source>
        <dbReference type="Proteomes" id="UP000619260"/>
    </source>
</evidence>
<evidence type="ECO:0000313" key="1">
    <source>
        <dbReference type="EMBL" id="GIJ44866.1"/>
    </source>
</evidence>
<dbReference type="Proteomes" id="UP000619260">
    <property type="component" value="Unassembled WGS sequence"/>
</dbReference>
<organism evidence="1 2">
    <name type="scientific">Virgisporangium aliadipatigenens</name>
    <dbReference type="NCBI Taxonomy" id="741659"/>
    <lineage>
        <taxon>Bacteria</taxon>
        <taxon>Bacillati</taxon>
        <taxon>Actinomycetota</taxon>
        <taxon>Actinomycetes</taxon>
        <taxon>Micromonosporales</taxon>
        <taxon>Micromonosporaceae</taxon>
        <taxon>Virgisporangium</taxon>
    </lineage>
</organism>
<dbReference type="EMBL" id="BOPF01000005">
    <property type="protein sequence ID" value="GIJ44866.1"/>
    <property type="molecule type" value="Genomic_DNA"/>
</dbReference>
<dbReference type="AlphaFoldDB" id="A0A8J3YGW8"/>
<proteinExistence type="predicted"/>
<protein>
    <recommendedName>
        <fullName evidence="3">GAF domain-containing protein</fullName>
    </recommendedName>
</protein>
<sequence length="130" mass="13642">MRMNDVRRPAHAIAEYLRLLDRSGLPELYAAEALLDALCRRANASGGALLRIDPEGETLTVAAVRGYVDPSVGGRAFALAADSALAALYVSGAPHEVRGAALSPEVRELVRDAETVLAVPVRSGLVLLGP</sequence>
<name>A0A8J3YGW8_9ACTN</name>
<dbReference type="SUPFAM" id="SSF55781">
    <property type="entry name" value="GAF domain-like"/>
    <property type="match status" value="1"/>
</dbReference>
<accession>A0A8J3YGW8</accession>
<comment type="caution">
    <text evidence="1">The sequence shown here is derived from an EMBL/GenBank/DDBJ whole genome shotgun (WGS) entry which is preliminary data.</text>
</comment>
<reference evidence="1" key="1">
    <citation type="submission" date="2021-01" db="EMBL/GenBank/DDBJ databases">
        <title>Whole genome shotgun sequence of Virgisporangium aliadipatigenens NBRC 105644.</title>
        <authorList>
            <person name="Komaki H."/>
            <person name="Tamura T."/>
        </authorList>
    </citation>
    <scope>NUCLEOTIDE SEQUENCE</scope>
    <source>
        <strain evidence="1">NBRC 105644</strain>
    </source>
</reference>
<dbReference type="Gene3D" id="3.30.450.40">
    <property type="match status" value="1"/>
</dbReference>
<dbReference type="InterPro" id="IPR029016">
    <property type="entry name" value="GAF-like_dom_sf"/>
</dbReference>